<dbReference type="GO" id="GO:1902004">
    <property type="term" value="P:positive regulation of amyloid-beta formation"/>
    <property type="evidence" value="ECO:0007669"/>
    <property type="project" value="TreeGrafter"/>
</dbReference>
<name>A0A8B9QUU9_ANAPL</name>
<evidence type="ECO:0000313" key="3">
    <source>
        <dbReference type="Proteomes" id="UP000694400"/>
    </source>
</evidence>
<reference evidence="2" key="2">
    <citation type="submission" date="2025-08" db="UniProtKB">
        <authorList>
            <consortium name="Ensembl"/>
        </authorList>
    </citation>
    <scope>IDENTIFICATION</scope>
</reference>
<dbReference type="PANTHER" id="PTHR13630">
    <property type="entry name" value="GAMMA-SECRETASE-ACTIVATING PROTEIN"/>
    <property type="match status" value="1"/>
</dbReference>
<dbReference type="Pfam" id="PF14959">
    <property type="entry name" value="GSAP-16"/>
    <property type="match status" value="1"/>
</dbReference>
<feature type="domain" description="Gamma-secretase-activating protein C-terminal" evidence="1">
    <location>
        <begin position="77"/>
        <end position="129"/>
    </location>
</feature>
<dbReference type="Proteomes" id="UP000694400">
    <property type="component" value="Chromosome 1"/>
</dbReference>
<organism evidence="2 3">
    <name type="scientific">Anas platyrhynchos</name>
    <name type="common">Mallard</name>
    <name type="synonym">Anas boschas</name>
    <dbReference type="NCBI Taxonomy" id="8839"/>
    <lineage>
        <taxon>Eukaryota</taxon>
        <taxon>Metazoa</taxon>
        <taxon>Chordata</taxon>
        <taxon>Craniata</taxon>
        <taxon>Vertebrata</taxon>
        <taxon>Euteleostomi</taxon>
        <taxon>Archelosauria</taxon>
        <taxon>Archosauria</taxon>
        <taxon>Dinosauria</taxon>
        <taxon>Saurischia</taxon>
        <taxon>Theropoda</taxon>
        <taxon>Coelurosauria</taxon>
        <taxon>Aves</taxon>
        <taxon>Neognathae</taxon>
        <taxon>Galloanserae</taxon>
        <taxon>Anseriformes</taxon>
        <taxon>Anatidae</taxon>
        <taxon>Anatinae</taxon>
        <taxon>Anas</taxon>
    </lineage>
</organism>
<dbReference type="GO" id="GO:0005802">
    <property type="term" value="C:trans-Golgi network"/>
    <property type="evidence" value="ECO:0007669"/>
    <property type="project" value="TreeGrafter"/>
</dbReference>
<evidence type="ECO:0000259" key="1">
    <source>
        <dbReference type="Pfam" id="PF14959"/>
    </source>
</evidence>
<dbReference type="InterPro" id="IPR026172">
    <property type="entry name" value="GSAP_fam"/>
</dbReference>
<dbReference type="Ensembl" id="ENSAPLT00020002747.1">
    <property type="protein sequence ID" value="ENSAPLP00020002558.1"/>
    <property type="gene ID" value="ENSAPLG00020001852.1"/>
</dbReference>
<dbReference type="InterPro" id="IPR028010">
    <property type="entry name" value="GSAP_C_dom"/>
</dbReference>
<protein>
    <recommendedName>
        <fullName evidence="1">Gamma-secretase-activating protein C-terminal domain-containing protein</fullName>
    </recommendedName>
</protein>
<dbReference type="PANTHER" id="PTHR13630:SF1">
    <property type="entry name" value="GAMMA-SECRETASE-ACTIVATING PROTEIN"/>
    <property type="match status" value="1"/>
</dbReference>
<proteinExistence type="predicted"/>
<reference evidence="2" key="1">
    <citation type="submission" date="2019-08" db="EMBL/GenBank/DDBJ databases">
        <title>Three high-quality genomes provides insights into domestication of ducks.</title>
        <authorList>
            <person name="Hou Z.C."/>
            <person name="Zhu F."/>
            <person name="Yin Z.T."/>
            <person name="Zhang F."/>
        </authorList>
    </citation>
    <scope>NUCLEOTIDE SEQUENCE [LARGE SCALE GENOMIC DNA]</scope>
</reference>
<reference evidence="2" key="3">
    <citation type="submission" date="2025-09" db="UniProtKB">
        <authorList>
            <consortium name="Ensembl"/>
        </authorList>
    </citation>
    <scope>IDENTIFICATION</scope>
</reference>
<evidence type="ECO:0000313" key="2">
    <source>
        <dbReference type="Ensembl" id="ENSAPLP00020002558.1"/>
    </source>
</evidence>
<accession>A0A8B9QUU9</accession>
<sequence>MSRATRENPIWEQNLGVFSYVALLFFNFYPERLVPSLAGGVDLDSRHQFPRAPPDHFVFSRHWFIFLRERLLTSLIGFHTLHLGLGVRCLPLHTLLHYIDNGVLHLTETCVRKLLKDLDDTEKNEKLKFSIVTRLPEALGQKVRQFWNHPINANLIARKYVKLLLEKLGSRQVRAHKPRVHPYEKQDHVNVRFVEEAALKHTMMLLGLKYS</sequence>
<dbReference type="AlphaFoldDB" id="A0A8B9QUU9"/>